<evidence type="ECO:0000313" key="5">
    <source>
        <dbReference type="EMBL" id="QJX47448.1"/>
    </source>
</evidence>
<organism evidence="5 6">
    <name type="scientific">Hymenobacter taeanensis</name>
    <dbReference type="NCBI Taxonomy" id="2735321"/>
    <lineage>
        <taxon>Bacteria</taxon>
        <taxon>Pseudomonadati</taxon>
        <taxon>Bacteroidota</taxon>
        <taxon>Cytophagia</taxon>
        <taxon>Cytophagales</taxon>
        <taxon>Hymenobacteraceae</taxon>
        <taxon>Hymenobacter</taxon>
    </lineage>
</organism>
<accession>A0A6M6BHS1</accession>
<dbReference type="InterPro" id="IPR011990">
    <property type="entry name" value="TPR-like_helical_dom_sf"/>
</dbReference>
<name>A0A6M6BHS1_9BACT</name>
<proteinExistence type="predicted"/>
<feature type="transmembrane region" description="Helical" evidence="4">
    <location>
        <begin position="297"/>
        <end position="323"/>
    </location>
</feature>
<dbReference type="Pfam" id="PF13432">
    <property type="entry name" value="TPR_16"/>
    <property type="match status" value="1"/>
</dbReference>
<feature type="repeat" description="TPR" evidence="3">
    <location>
        <begin position="177"/>
        <end position="210"/>
    </location>
</feature>
<dbReference type="SMART" id="SM00028">
    <property type="entry name" value="TPR"/>
    <property type="match status" value="3"/>
</dbReference>
<gene>
    <name evidence="5" type="ORF">HMJ29_11060</name>
</gene>
<dbReference type="EMBL" id="CP053538">
    <property type="protein sequence ID" value="QJX47448.1"/>
    <property type="molecule type" value="Genomic_DNA"/>
</dbReference>
<keyword evidence="4" id="KW-0472">Membrane</keyword>
<dbReference type="RefSeq" id="WP_171591540.1">
    <property type="nucleotide sequence ID" value="NZ_CP053538.1"/>
</dbReference>
<keyword evidence="4" id="KW-0812">Transmembrane</keyword>
<dbReference type="SUPFAM" id="SSF48452">
    <property type="entry name" value="TPR-like"/>
    <property type="match status" value="2"/>
</dbReference>
<keyword evidence="1" id="KW-0677">Repeat</keyword>
<keyword evidence="2 3" id="KW-0802">TPR repeat</keyword>
<dbReference type="Proteomes" id="UP000501623">
    <property type="component" value="Chromosome"/>
</dbReference>
<evidence type="ECO:0000256" key="3">
    <source>
        <dbReference type="PROSITE-ProRule" id="PRU00339"/>
    </source>
</evidence>
<evidence type="ECO:0000256" key="4">
    <source>
        <dbReference type="SAM" id="Phobius"/>
    </source>
</evidence>
<feature type="transmembrane region" description="Helical" evidence="4">
    <location>
        <begin position="344"/>
        <end position="366"/>
    </location>
</feature>
<dbReference type="PANTHER" id="PTHR44227:SF3">
    <property type="entry name" value="PROTEIN O-MANNOSYL-TRANSFERASE TMTC4"/>
    <property type="match status" value="1"/>
</dbReference>
<sequence>MDHAATDRWQNAVRHLLHINRPEQAEQLVRRRLAHHPQEAYAHVLLALTILNQKGRLAEAIPVLQDAIALNPQSSDAQYFNSVALLRGGYSEEALQAIDEALRLHSWSATYLGHKAVILNTRDQPKKALEATTIGLQIHPGHDECLYQRILALQKRRKYKKATLVIAQLAYWHPDSALTHFLLGEDAMRAQELEKAEKHLREALRLHPTHTQTQRSLLHVKVQLGEQAYRQHQPMEANQHFLEAWQLSPGNEAVRSNLEQLAKESFWLKRQLLRLDAKSASIHEQIANHSNRATFQLFFILVPLVCLFCIPLILLSCYAAVQWRWHPTVRMLNKSSRKSFTERVLPIVALGATLIGLVVSICYWMAV</sequence>
<dbReference type="InterPro" id="IPR052346">
    <property type="entry name" value="O-mannosyl-transferase_TMTC"/>
</dbReference>
<dbReference type="InterPro" id="IPR019734">
    <property type="entry name" value="TPR_rpt"/>
</dbReference>
<keyword evidence="4" id="KW-1133">Transmembrane helix</keyword>
<dbReference type="AlphaFoldDB" id="A0A6M6BHS1"/>
<dbReference type="Pfam" id="PF07719">
    <property type="entry name" value="TPR_2"/>
    <property type="match status" value="1"/>
</dbReference>
<dbReference type="PROSITE" id="PS50005">
    <property type="entry name" value="TPR"/>
    <property type="match status" value="1"/>
</dbReference>
<keyword evidence="6" id="KW-1185">Reference proteome</keyword>
<dbReference type="PANTHER" id="PTHR44227">
    <property type="match status" value="1"/>
</dbReference>
<evidence type="ECO:0000256" key="2">
    <source>
        <dbReference type="ARBA" id="ARBA00022803"/>
    </source>
</evidence>
<protein>
    <submittedName>
        <fullName evidence="5">Tetratricopeptide repeat protein</fullName>
    </submittedName>
</protein>
<dbReference type="Gene3D" id="1.25.40.10">
    <property type="entry name" value="Tetratricopeptide repeat domain"/>
    <property type="match status" value="2"/>
</dbReference>
<evidence type="ECO:0000313" key="6">
    <source>
        <dbReference type="Proteomes" id="UP000501623"/>
    </source>
</evidence>
<dbReference type="InterPro" id="IPR013105">
    <property type="entry name" value="TPR_2"/>
</dbReference>
<evidence type="ECO:0000256" key="1">
    <source>
        <dbReference type="ARBA" id="ARBA00022737"/>
    </source>
</evidence>
<dbReference type="KEGG" id="hts:HMJ29_11060"/>
<reference evidence="5 6" key="1">
    <citation type="submission" date="2020-05" db="EMBL/GenBank/DDBJ databases">
        <title>Complete genome sequence of Hymenobacter sp. TS19 in Coasted Sand Dune.</title>
        <authorList>
            <person name="Lee J.-H."/>
            <person name="Jung J.-H."/>
            <person name="Jeong S."/>
            <person name="Zhao L."/>
            <person name="Kim M.-K."/>
            <person name="Seo H.-S."/>
            <person name="Lim S."/>
        </authorList>
    </citation>
    <scope>NUCLEOTIDE SEQUENCE [LARGE SCALE GENOMIC DNA]</scope>
    <source>
        <strain evidence="5 6">TS19</strain>
    </source>
</reference>